<dbReference type="EMBL" id="JARMQG010000041">
    <property type="protein sequence ID" value="MED3561732.1"/>
    <property type="molecule type" value="Genomic_DNA"/>
</dbReference>
<evidence type="ECO:0000313" key="5">
    <source>
        <dbReference type="Proteomes" id="UP001330749"/>
    </source>
</evidence>
<evidence type="ECO:0000259" key="3">
    <source>
        <dbReference type="Pfam" id="PF04536"/>
    </source>
</evidence>
<dbReference type="InterPro" id="IPR007621">
    <property type="entry name" value="TPM_dom"/>
</dbReference>
<keyword evidence="2" id="KW-0472">Membrane</keyword>
<name>A0ABU6N764_9BACI</name>
<keyword evidence="5" id="KW-1185">Reference proteome</keyword>
<reference evidence="4 5" key="1">
    <citation type="submission" date="2023-03" db="EMBL/GenBank/DDBJ databases">
        <title>Bacillus Genome Sequencing.</title>
        <authorList>
            <person name="Dunlap C."/>
        </authorList>
    </citation>
    <scope>NUCLEOTIDE SEQUENCE [LARGE SCALE GENOMIC DNA]</scope>
    <source>
        <strain evidence="4 5">B-14544</strain>
    </source>
</reference>
<dbReference type="RefSeq" id="WP_327966635.1">
    <property type="nucleotide sequence ID" value="NZ_JARMQG010000041.1"/>
</dbReference>
<organism evidence="4 5">
    <name type="scientific">Bacillus xiapuensis</name>
    <dbReference type="NCBI Taxonomy" id="2014075"/>
    <lineage>
        <taxon>Bacteria</taxon>
        <taxon>Bacillati</taxon>
        <taxon>Bacillota</taxon>
        <taxon>Bacilli</taxon>
        <taxon>Bacillales</taxon>
        <taxon>Bacillaceae</taxon>
        <taxon>Bacillus</taxon>
    </lineage>
</organism>
<feature type="region of interest" description="Disordered" evidence="1">
    <location>
        <begin position="231"/>
        <end position="254"/>
    </location>
</feature>
<dbReference type="Gene3D" id="3.10.310.50">
    <property type="match status" value="1"/>
</dbReference>
<accession>A0ABU6N764</accession>
<comment type="caution">
    <text evidence="4">The sequence shown here is derived from an EMBL/GenBank/DDBJ whole genome shotgun (WGS) entry which is preliminary data.</text>
</comment>
<dbReference type="Pfam" id="PF04536">
    <property type="entry name" value="TPM_phosphatase"/>
    <property type="match status" value="1"/>
</dbReference>
<protein>
    <submittedName>
        <fullName evidence="4">TPM domain-containing protein</fullName>
    </submittedName>
</protein>
<evidence type="ECO:0000313" key="4">
    <source>
        <dbReference type="EMBL" id="MED3561732.1"/>
    </source>
</evidence>
<dbReference type="Proteomes" id="UP001330749">
    <property type="component" value="Unassembled WGS sequence"/>
</dbReference>
<gene>
    <name evidence="4" type="ORF">P4447_04110</name>
</gene>
<feature type="domain" description="TPM" evidence="3">
    <location>
        <begin position="42"/>
        <end position="164"/>
    </location>
</feature>
<sequence>MRPMRPMRRIVSLVFLFVFLFQFSIAAKAEVNVPARVGDIYVQDHANVLSEDEKAQLLTLGRKLEDLTSAQIGVLTVNSLNGNDIADFSNAAFRKYGLGQKNKNNGILIVVSLKEKKIRLEIGYGLEGAVTDVQSGSILDTYAIPFLKAGDTGAAIVNTYKAVYNEVLKEYKVADGNTVTLKKPTAAKSPLSIFTLILIAIGTIILITLDFKFFGGTFTFLILNLLSKSSRRGGGGSRGGGGGSSGGGGASRGW</sequence>
<feature type="compositionally biased region" description="Gly residues" evidence="1">
    <location>
        <begin position="232"/>
        <end position="254"/>
    </location>
</feature>
<keyword evidence="2" id="KW-1133">Transmembrane helix</keyword>
<proteinExistence type="predicted"/>
<dbReference type="PANTHER" id="PTHR30373">
    <property type="entry name" value="UPF0603 PROTEIN YGCG"/>
    <property type="match status" value="1"/>
</dbReference>
<evidence type="ECO:0000256" key="1">
    <source>
        <dbReference type="SAM" id="MobiDB-lite"/>
    </source>
</evidence>
<dbReference type="PANTHER" id="PTHR30373:SF2">
    <property type="entry name" value="UPF0603 PROTEIN YGCG"/>
    <property type="match status" value="1"/>
</dbReference>
<keyword evidence="2" id="KW-0812">Transmembrane</keyword>
<feature type="transmembrane region" description="Helical" evidence="2">
    <location>
        <begin position="193"/>
        <end position="223"/>
    </location>
</feature>
<evidence type="ECO:0000256" key="2">
    <source>
        <dbReference type="SAM" id="Phobius"/>
    </source>
</evidence>